<feature type="compositionally biased region" description="Basic and acidic residues" evidence="1">
    <location>
        <begin position="1"/>
        <end position="11"/>
    </location>
</feature>
<dbReference type="EMBL" id="JAVRFL010000009">
    <property type="protein sequence ID" value="MDT0529212.1"/>
    <property type="molecule type" value="Genomic_DNA"/>
</dbReference>
<gene>
    <name evidence="2" type="ORF">RM555_09430</name>
</gene>
<accession>A0ABU2WTI2</accession>
<dbReference type="Proteomes" id="UP001180973">
    <property type="component" value="Unassembled WGS sequence"/>
</dbReference>
<evidence type="ECO:0000313" key="2">
    <source>
        <dbReference type="EMBL" id="MDT0529212.1"/>
    </source>
</evidence>
<keyword evidence="3" id="KW-1185">Reference proteome</keyword>
<evidence type="ECO:0000256" key="1">
    <source>
        <dbReference type="SAM" id="MobiDB-lite"/>
    </source>
</evidence>
<organism evidence="2 3">
    <name type="scientific">Micromonospora reichwaldensis</name>
    <dbReference type="NCBI Taxonomy" id="3075516"/>
    <lineage>
        <taxon>Bacteria</taxon>
        <taxon>Bacillati</taxon>
        <taxon>Actinomycetota</taxon>
        <taxon>Actinomycetes</taxon>
        <taxon>Micromonosporales</taxon>
        <taxon>Micromonosporaceae</taxon>
        <taxon>Micromonospora</taxon>
    </lineage>
</organism>
<evidence type="ECO:0000313" key="3">
    <source>
        <dbReference type="Proteomes" id="UP001180973"/>
    </source>
</evidence>
<feature type="compositionally biased region" description="Basic and acidic residues" evidence="1">
    <location>
        <begin position="21"/>
        <end position="30"/>
    </location>
</feature>
<dbReference type="RefSeq" id="WP_311411382.1">
    <property type="nucleotide sequence ID" value="NZ_JAVRFL010000009.1"/>
</dbReference>
<evidence type="ECO:0008006" key="4">
    <source>
        <dbReference type="Google" id="ProtNLM"/>
    </source>
</evidence>
<protein>
    <recommendedName>
        <fullName evidence="4">GTPase activator</fullName>
    </recommendedName>
</protein>
<name>A0ABU2WTI2_9ACTN</name>
<reference evidence="2" key="1">
    <citation type="submission" date="2023-09" db="EMBL/GenBank/DDBJ databases">
        <title>30 novel species of actinomycetes from the DSMZ collection.</title>
        <authorList>
            <person name="Nouioui I."/>
        </authorList>
    </citation>
    <scope>NUCLEOTIDE SEQUENCE</scope>
    <source>
        <strain evidence="2">DSM 115977</strain>
    </source>
</reference>
<feature type="region of interest" description="Disordered" evidence="1">
    <location>
        <begin position="1"/>
        <end position="63"/>
    </location>
</feature>
<sequence length="63" mass="6320">MGEQRQEHLEEATPGVPGDAAARETREAQEAHGGSMAPALVDDTGHPVAADPAEVAGEDTAGG</sequence>
<comment type="caution">
    <text evidence="2">The sequence shown here is derived from an EMBL/GenBank/DDBJ whole genome shotgun (WGS) entry which is preliminary data.</text>
</comment>
<proteinExistence type="predicted"/>